<name>A0ABX1AFG7_9ACTN</name>
<dbReference type="Proteomes" id="UP000746503">
    <property type="component" value="Unassembled WGS sequence"/>
</dbReference>
<evidence type="ECO:0000256" key="1">
    <source>
        <dbReference type="SAM" id="MobiDB-lite"/>
    </source>
</evidence>
<dbReference type="EMBL" id="JAAVJB010000001">
    <property type="protein sequence ID" value="NJP64711.1"/>
    <property type="molecule type" value="Genomic_DNA"/>
</dbReference>
<reference evidence="3 4" key="1">
    <citation type="submission" date="2020-03" db="EMBL/GenBank/DDBJ databases">
        <title>Draft genome of Streptomyces sp. ventii, isolated from the Axial Seamount in the Pacific Ocean, and resequencing of the two type strains Streptomyces lonarensis strain NCL 716 and Streptomyces bohaiensis strain 11A07.</title>
        <authorList>
            <person name="Loughran R.M."/>
            <person name="Pfannmuller K.M."/>
            <person name="Wasson B.J."/>
            <person name="Deadmond M.C."/>
            <person name="Paddock B.E."/>
            <person name="Koyack M.J."/>
            <person name="Gallegos D.A."/>
            <person name="Mitchell E.A."/>
            <person name="Ushijima B."/>
            <person name="Saw J.H."/>
            <person name="Mcphail K.L."/>
            <person name="Videau P."/>
        </authorList>
    </citation>
    <scope>NUCLEOTIDE SEQUENCE [LARGE SCALE GENOMIC DNA]</scope>
    <source>
        <strain evidence="4">5675061</strain>
    </source>
</reference>
<feature type="transmembrane region" description="Helical" evidence="2">
    <location>
        <begin position="289"/>
        <end position="312"/>
    </location>
</feature>
<feature type="transmembrane region" description="Helical" evidence="2">
    <location>
        <begin position="186"/>
        <end position="207"/>
    </location>
</feature>
<keyword evidence="2" id="KW-0812">Transmembrane</keyword>
<feature type="transmembrane region" description="Helical" evidence="2">
    <location>
        <begin position="332"/>
        <end position="351"/>
    </location>
</feature>
<dbReference type="RefSeq" id="WP_167931243.1">
    <property type="nucleotide sequence ID" value="NZ_JAAVJB010000001.1"/>
</dbReference>
<feature type="non-terminal residue" evidence="3">
    <location>
        <position position="358"/>
    </location>
</feature>
<feature type="transmembrane region" description="Helical" evidence="2">
    <location>
        <begin position="46"/>
        <end position="64"/>
    </location>
</feature>
<feature type="region of interest" description="Disordered" evidence="1">
    <location>
        <begin position="1"/>
        <end position="27"/>
    </location>
</feature>
<proteinExistence type="predicted"/>
<keyword evidence="2" id="KW-1133">Transmembrane helix</keyword>
<protein>
    <submittedName>
        <fullName evidence="3">Iron reductase</fullName>
    </submittedName>
</protein>
<gene>
    <name evidence="3" type="ORF">HCJ92_00005</name>
</gene>
<keyword evidence="4" id="KW-1185">Reference proteome</keyword>
<feature type="transmembrane region" description="Helical" evidence="2">
    <location>
        <begin position="219"/>
        <end position="243"/>
    </location>
</feature>
<feature type="transmembrane region" description="Helical" evidence="2">
    <location>
        <begin position="249"/>
        <end position="268"/>
    </location>
</feature>
<comment type="caution">
    <text evidence="3">The sequence shown here is derived from an EMBL/GenBank/DDBJ whole genome shotgun (WGS) entry which is preliminary data.</text>
</comment>
<keyword evidence="2" id="KW-0472">Membrane</keyword>
<evidence type="ECO:0000313" key="4">
    <source>
        <dbReference type="Proteomes" id="UP000746503"/>
    </source>
</evidence>
<evidence type="ECO:0000256" key="2">
    <source>
        <dbReference type="SAM" id="Phobius"/>
    </source>
</evidence>
<sequence length="358" mass="39421">MAGPVVPDLGDGTPEPPGTAAPRARRRPRLDRAGLRADLRATLPDAGLALLVTGLIFGWLWIRIENGTSSTVEVMPHLADPRHWMYWLCQAFGWSALLWAYVTVLLGLLRSGTRPPWAWLTAARTEKLHRTTSLTTVALMFLHAFMLFLEFVRSDHADSASWVGRVASAFAESFVPGYYPSGTGRLAILIGLLAFYLAIPLSLAYYLRHATGARMWRALHRFIIVVYVLSVWHTLLYGTSVWFDGLFRSFVWALQVPLGLLLLLRLARPARPSERLELRGERRPTPAPLTARLSGRLLVAAAVVGVVAVVVSGMDGGRTPGLPSPGTWPEPWVVWLGLGLLTVAVAVTAYLRRPSRPA</sequence>
<accession>A0ABX1AFG7</accession>
<feature type="transmembrane region" description="Helical" evidence="2">
    <location>
        <begin position="130"/>
        <end position="149"/>
    </location>
</feature>
<organism evidence="3 4">
    <name type="scientific">Streptomyces spiramenti</name>
    <dbReference type="NCBI Taxonomy" id="2720606"/>
    <lineage>
        <taxon>Bacteria</taxon>
        <taxon>Bacillati</taxon>
        <taxon>Actinomycetota</taxon>
        <taxon>Actinomycetes</taxon>
        <taxon>Kitasatosporales</taxon>
        <taxon>Streptomycetaceae</taxon>
        <taxon>Streptomyces</taxon>
    </lineage>
</organism>
<evidence type="ECO:0000313" key="3">
    <source>
        <dbReference type="EMBL" id="NJP64711.1"/>
    </source>
</evidence>
<feature type="transmembrane region" description="Helical" evidence="2">
    <location>
        <begin position="84"/>
        <end position="109"/>
    </location>
</feature>